<keyword evidence="3" id="KW-1185">Reference proteome</keyword>
<gene>
    <name evidence="2" type="ORF">TESG_02641</name>
</gene>
<name>F2RUT4_TRIT1</name>
<dbReference type="EMBL" id="GG698486">
    <property type="protein sequence ID" value="EGD95148.1"/>
    <property type="molecule type" value="Genomic_DNA"/>
</dbReference>
<dbReference type="Proteomes" id="UP000009172">
    <property type="component" value="Unassembled WGS sequence"/>
</dbReference>
<reference evidence="3" key="1">
    <citation type="journal article" date="2012" name="MBio">
        <title>Comparative genome analysis of Trichophyton rubrum and related dermatophytes reveals candidate genes involved in infection.</title>
        <authorList>
            <person name="Martinez D.A."/>
            <person name="Oliver B.G."/>
            <person name="Graeser Y."/>
            <person name="Goldberg J.M."/>
            <person name="Li W."/>
            <person name="Martinez-Rossi N.M."/>
            <person name="Monod M."/>
            <person name="Shelest E."/>
            <person name="Barton R.C."/>
            <person name="Birch E."/>
            <person name="Brakhage A.A."/>
            <person name="Chen Z."/>
            <person name="Gurr S.J."/>
            <person name="Heiman D."/>
            <person name="Heitman J."/>
            <person name="Kosti I."/>
            <person name="Rossi A."/>
            <person name="Saif S."/>
            <person name="Samalova M."/>
            <person name="Saunders C.W."/>
            <person name="Shea T."/>
            <person name="Summerbell R.C."/>
            <person name="Xu J."/>
            <person name="Young S."/>
            <person name="Zeng Q."/>
            <person name="Birren B.W."/>
            <person name="Cuomo C.A."/>
            <person name="White T.C."/>
        </authorList>
    </citation>
    <scope>NUCLEOTIDE SEQUENCE [LARGE SCALE GENOMIC DNA]</scope>
    <source>
        <strain evidence="3">CBS 112818</strain>
    </source>
</reference>
<protein>
    <submittedName>
        <fullName evidence="2">Uncharacterized protein</fullName>
    </submittedName>
</protein>
<feature type="region of interest" description="Disordered" evidence="1">
    <location>
        <begin position="136"/>
        <end position="173"/>
    </location>
</feature>
<organism evidence="2 3">
    <name type="scientific">Trichophyton tonsurans (strain CBS 112818)</name>
    <name type="common">Scalp ringworm fungus</name>
    <dbReference type="NCBI Taxonomy" id="647933"/>
    <lineage>
        <taxon>Eukaryota</taxon>
        <taxon>Fungi</taxon>
        <taxon>Dikarya</taxon>
        <taxon>Ascomycota</taxon>
        <taxon>Pezizomycotina</taxon>
        <taxon>Eurotiomycetes</taxon>
        <taxon>Eurotiomycetidae</taxon>
        <taxon>Onygenales</taxon>
        <taxon>Arthrodermataceae</taxon>
        <taxon>Trichophyton</taxon>
    </lineage>
</organism>
<sequence length="189" mass="20804">MDVREYLICDIKMLQPDIQTLLRTHPSILRPCRRRKIKGEEEEFNPGKDKPAGSIYFMGCIELVTLGSQPMVHGLGLVPGWSAASGRSLGGEDIGDHPPRHQVMFVVSGSAQCKAPERDACKKSRDEVEVEVEVGKGWEAEKPRGVAQKGASTSRGSSRDHERPGLTRTGILKLRSQPLSFSEALRTVD</sequence>
<proteinExistence type="predicted"/>
<dbReference type="AlphaFoldDB" id="F2RUT4"/>
<evidence type="ECO:0000313" key="2">
    <source>
        <dbReference type="EMBL" id="EGD95148.1"/>
    </source>
</evidence>
<evidence type="ECO:0000313" key="3">
    <source>
        <dbReference type="Proteomes" id="UP000009172"/>
    </source>
</evidence>
<dbReference type="HOGENOM" id="CLU_1435408_0_0_1"/>
<evidence type="ECO:0000256" key="1">
    <source>
        <dbReference type="SAM" id="MobiDB-lite"/>
    </source>
</evidence>
<accession>F2RUT4</accession>